<proteinExistence type="predicted"/>
<dbReference type="OrthoDB" id="10040649at2759"/>
<feature type="compositionally biased region" description="Acidic residues" evidence="1">
    <location>
        <begin position="769"/>
        <end position="779"/>
    </location>
</feature>
<feature type="compositionally biased region" description="Low complexity" evidence="1">
    <location>
        <begin position="786"/>
        <end position="805"/>
    </location>
</feature>
<feature type="region of interest" description="Disordered" evidence="1">
    <location>
        <begin position="2496"/>
        <end position="2521"/>
    </location>
</feature>
<dbReference type="InterPro" id="IPR031866">
    <property type="entry name" value="DUF4758"/>
</dbReference>
<feature type="compositionally biased region" description="Polar residues" evidence="1">
    <location>
        <begin position="1640"/>
        <end position="1660"/>
    </location>
</feature>
<feature type="compositionally biased region" description="Low complexity" evidence="1">
    <location>
        <begin position="1954"/>
        <end position="1967"/>
    </location>
</feature>
<evidence type="ECO:0000313" key="3">
    <source>
        <dbReference type="Proteomes" id="UP000504633"/>
    </source>
</evidence>
<feature type="compositionally biased region" description="Polar residues" evidence="1">
    <location>
        <begin position="1939"/>
        <end position="1951"/>
    </location>
</feature>
<feature type="domain" description="DUF4758" evidence="2">
    <location>
        <begin position="1072"/>
        <end position="1113"/>
    </location>
</feature>
<reference evidence="4" key="1">
    <citation type="submission" date="2025-08" db="UniProtKB">
        <authorList>
            <consortium name="RefSeq"/>
        </authorList>
    </citation>
    <scope>IDENTIFICATION</scope>
    <source>
        <strain evidence="4">15085-1641.00</strain>
        <tissue evidence="4">Whole body</tissue>
    </source>
</reference>
<feature type="region of interest" description="Disordered" evidence="1">
    <location>
        <begin position="608"/>
        <end position="666"/>
    </location>
</feature>
<feature type="region of interest" description="Disordered" evidence="1">
    <location>
        <begin position="1439"/>
        <end position="1468"/>
    </location>
</feature>
<feature type="domain" description="DUF4758" evidence="2">
    <location>
        <begin position="1218"/>
        <end position="1402"/>
    </location>
</feature>
<dbReference type="PANTHER" id="PTHR39072:SF2">
    <property type="match status" value="1"/>
</dbReference>
<feature type="compositionally biased region" description="Basic residues" evidence="1">
    <location>
        <begin position="1968"/>
        <end position="1978"/>
    </location>
</feature>
<accession>A0A6J2SX33</accession>
<feature type="compositionally biased region" description="Acidic residues" evidence="1">
    <location>
        <begin position="806"/>
        <end position="817"/>
    </location>
</feature>
<feature type="compositionally biased region" description="Basic residues" evidence="1">
    <location>
        <begin position="2348"/>
        <end position="2365"/>
    </location>
</feature>
<name>A0A6J2SX33_DROHY</name>
<sequence>MQKYIMCIGPISNRLKEVPNMPQSLMLTAIHNFHSPSIENGDVCIICCSRGQRLSSISSKMSNTRLYRKLCQLLLVIALMGAPQLGSAQSFDVPYIVKPTPIFRGAAAEDLTTVLLVNNDGVGRLGDSHGRFLSVRPEVGLLTSTARTFIQEGVTTEYATQVVGTTLNNGRLYAQYLKKSSRVLFENGPNMLPSVVTSWVGDSVQPSQTRSYLQSHNDLLNAESPDWQDIDDRLVLGRVAVNGHEFVGNTDFIMFKQASQFAPVPVVSSSIIKNIKNNTAIKFVSRSRHTEDNARKLAAHKVLPIGDLPTFTVKNNFEPSGYHLSESQDTQITADLFDHTNEEGRSAKIYQQDLGQNKQEEKTFHHEPFNVLKRPLSTVTYYGFADFTTLVGDSLIVFLPKTSQPTSTISHVTSIKGMATLRTSNVYLDLTTRKTLIQSTKISEVVESARTPINEWASFVDAIEPSISDMGEIPTLITSELIMSKVSMLSSATPTLDSIAVTNAMSQDISTTESKSMFSLPTDQEILKIYESLAKAQSHPAALSTSSSEIIEENSISRVQLAESSQVHEGATTIFIDDDPFANFVEPTSVKTNQPLLATATVAMEVEENTTDVNSKESEGSTISLEDEEKASTLSSQISEDTTEPASVTELSPSSPPNFKEISSPLDGNCAHIRSQVFLTQVSKSDMILSTQNHESNKNEQIPFDIKETTKFYCIEPTQVIESPQLEKPTSVIQESPDQSSTSSNSEAISTEDILTERQAEVVVTVSTVEEESSTEIETEAPAGAVNNEGVTETVNENDNSNTNDNENDDYDGDNGSEEIDLIYKTLYTTYTYLTTFFQGQSTTVSSHTEIITNVVTSTLNVGKDAEMINDIEISATQTQTMDVKITASPNIKTILSRYMIPDELESLLHATANSVPSNSKEVNQQNTFLDDTKHTKTFYTTYTYYTTIFADTETEIMSRTEVFSNYVTELEGPTKTIVDNILPTTTSSDFDSAVTLSVSEFQTQSNTPNVAVKKATEKSQEEEKHLTLVTDIRSSSSNGEQQVIEKIRDDDQVSSESNTEEIIPSATLLLQTSFTTFTFYTTMYVSDSTNVVSRLETVTNIATETWQPTKMLSHDEATLPITYFTTFTYWTKLAKDGEITTISREETISNVIEPTSRLVLDTTFNSKAASTSEITSVSNESSQLNNGSNNNFEYIQLEPSIDVTKSINFSASEVSDLTTFYTTYTYYTTSYDSNKTVTDSRFETVTNVVTPIGDMSSTALTLNIEPTISVTQPQPIYMSENNEADKNKDIIFYDYKHIIDADGISTLYFTTQIQSTVNNEGISIEITSSTSSLYIDEVKKSNLATTEHSAESGSARQYKTGLARLIEGTRIGNSTTTLYQSKVIGTIIDNRYAQIIESTSSFLFEKAIATDTVQPTLTFDDITTTQVVNLLSSVGEVEGSINSDPTEQSISSDNSDDNDDENFNGSISFQTKKRTFAPVIRPFASRNRPTFAPKQKTLNPSSATIITRSDITPTITATPALKSVGRFSSSRRVAISNAPINPLDGGSASTSSRRLFGRPIKPSISAVSAGGSQLGANSSLASTGFAPSRNRFVSSTRTASVSSSRRLSINASYRPSSSLNFRASALNVASSRQRIRPTSVISQANSATTSTVKQLSPENINAEEETSTEDQIEANAEEEKNDQNSRRNQNPLLRFRRPLGRPSGFTPVPRPIANPANISPRINTLAGRAKASTTTTTTTTTARPRARSFQRPTISSLQARARPQNALFPPRGLFQQQKDQTQADNKEGNQNINDAENDSEYDDDESEDDDADGEVQNEARRRRRSNKKLSSETQLSRRRREADTLNRNRFRFRRPKTVTTEDPILSSVDERTETTSHTTNAVYPKINSRFGSRYPVTHKPQTSTSASSTSSQRSIRPTRPTSPRTQFTLREKDAPIKSRQSAASTNFRRQQPSRRNPTISSSTSPSRRLKSYSKHNNNKNNADNSGHRSLSTTRSRNGNANVSARGRSTMRGRIRNEYNSDSTSTELGSVTITVTHLIPAEVTVPVINGQVTEYKNIVTGKTSLEVLGPHQYTQVLGNNGQLSLFLTREESSINAAGATELTRYLLHDSLTSTVTFTPTTIRGRKTSFSHVLPSTVYSVENVVSTVQPQIAANAPLANILLSQLLLGNINLPSNPLLGALGQPQVTSAIGVVEPSVPVTEYRTHTSTYVTTIYDGKSTILPITFQGKKILTTVFDTTAQTITATEYSVDTIVNTPSPQSQVVQASSQVAQVNNLLLQQLLLQQQQQQQQQQLQAQVAQITQTASPLILLSENLQDLEDGARFDGDSVNARDNIDDIIAIDDQQAHTSKNRKKSRKSTKSHKRNKQQQIRSEEESSVVTLYVSGRRPGEFSTILSTVYSSYDHFAPSSLHKRHVNEQEETVSLYSPEDIYAFGESERVLSYLQPDQLHENVVNFGSNEHECEPVNGCAWKDRTATLESIIGDVELWYAKVTKQNVQPVSSNTKEPSNSSNEGHQHTFVHSS</sequence>
<feature type="domain" description="DUF4758" evidence="2">
    <location>
        <begin position="826"/>
        <end position="930"/>
    </location>
</feature>
<feature type="region of interest" description="Disordered" evidence="1">
    <location>
        <begin position="725"/>
        <end position="817"/>
    </location>
</feature>
<keyword evidence="3" id="KW-1185">Reference proteome</keyword>
<feature type="region of interest" description="Disordered" evidence="1">
    <location>
        <begin position="1778"/>
        <end position="2025"/>
    </location>
</feature>
<dbReference type="RefSeq" id="XP_030081711.1">
    <property type="nucleotide sequence ID" value="XM_030225851.1"/>
</dbReference>
<feature type="region of interest" description="Disordered" evidence="1">
    <location>
        <begin position="1633"/>
        <end position="1765"/>
    </location>
</feature>
<dbReference type="OMA" id="IFYDYKH"/>
<organism evidence="3 4">
    <name type="scientific">Drosophila hydei</name>
    <name type="common">Fruit fly</name>
    <dbReference type="NCBI Taxonomy" id="7224"/>
    <lineage>
        <taxon>Eukaryota</taxon>
        <taxon>Metazoa</taxon>
        <taxon>Ecdysozoa</taxon>
        <taxon>Arthropoda</taxon>
        <taxon>Hexapoda</taxon>
        <taxon>Insecta</taxon>
        <taxon>Pterygota</taxon>
        <taxon>Neoptera</taxon>
        <taxon>Endopterygota</taxon>
        <taxon>Diptera</taxon>
        <taxon>Brachycera</taxon>
        <taxon>Muscomorpha</taxon>
        <taxon>Ephydroidea</taxon>
        <taxon>Drosophilidae</taxon>
        <taxon>Drosophila</taxon>
    </lineage>
</organism>
<dbReference type="KEGG" id="dhe:111595877"/>
<feature type="compositionally biased region" description="Polar residues" evidence="1">
    <location>
        <begin position="1988"/>
        <end position="2003"/>
    </location>
</feature>
<evidence type="ECO:0000259" key="2">
    <source>
        <dbReference type="Pfam" id="PF15950"/>
    </source>
</evidence>
<feature type="compositionally biased region" description="Polar residues" evidence="1">
    <location>
        <begin position="632"/>
        <end position="653"/>
    </location>
</feature>
<dbReference type="GeneID" id="111595877"/>
<protein>
    <submittedName>
        <fullName evidence="4">Nuclear pore complex protein DDB_G0274915</fullName>
    </submittedName>
</protein>
<feature type="compositionally biased region" description="Acidic residues" evidence="1">
    <location>
        <begin position="1662"/>
        <end position="1677"/>
    </location>
</feature>
<dbReference type="Pfam" id="PF15950">
    <property type="entry name" value="DUF4758"/>
    <property type="match status" value="3"/>
</dbReference>
<feature type="compositionally biased region" description="Low complexity" evidence="1">
    <location>
        <begin position="1901"/>
        <end position="1927"/>
    </location>
</feature>
<gene>
    <name evidence="4" type="primary">LOC111595877</name>
</gene>
<feature type="compositionally biased region" description="Low complexity" evidence="1">
    <location>
        <begin position="740"/>
        <end position="752"/>
    </location>
</feature>
<feature type="compositionally biased region" description="Polar residues" evidence="1">
    <location>
        <begin position="1778"/>
        <end position="1793"/>
    </location>
</feature>
<evidence type="ECO:0000313" key="4">
    <source>
        <dbReference type="RefSeq" id="XP_030081711.1"/>
    </source>
</evidence>
<dbReference type="Proteomes" id="UP000504633">
    <property type="component" value="Unplaced"/>
</dbReference>
<dbReference type="PANTHER" id="PTHR39072">
    <property type="entry name" value="RE48511P"/>
    <property type="match status" value="1"/>
</dbReference>
<evidence type="ECO:0000256" key="1">
    <source>
        <dbReference type="SAM" id="MobiDB-lite"/>
    </source>
</evidence>
<feature type="compositionally biased region" description="Acidic residues" evidence="1">
    <location>
        <begin position="1796"/>
        <end position="1816"/>
    </location>
</feature>
<feature type="region of interest" description="Disordered" evidence="1">
    <location>
        <begin position="2340"/>
        <end position="2371"/>
    </location>
</feature>